<sequence length="74" mass="8020">MLAVEANFHQSAEPIVKLLDCKRNTTPLSPLPIKADEPCGSLVRLSMVTPIAVIPCKPDVAIGPENAHVRDYVE</sequence>
<evidence type="ECO:0000313" key="2">
    <source>
        <dbReference type="Proteomes" id="UP001307889"/>
    </source>
</evidence>
<evidence type="ECO:0000313" key="1">
    <source>
        <dbReference type="EMBL" id="BES96539.1"/>
    </source>
</evidence>
<dbReference type="Proteomes" id="UP001307889">
    <property type="component" value="Chromosome 7"/>
</dbReference>
<accession>A0ABN7AYX5</accession>
<gene>
    <name evidence="1" type="ORF">NTJ_09350</name>
</gene>
<protein>
    <submittedName>
        <fullName evidence="1">Uncharacterized protein</fullName>
    </submittedName>
</protein>
<proteinExistence type="predicted"/>
<keyword evidence="2" id="KW-1185">Reference proteome</keyword>
<name>A0ABN7AYX5_9HEMI</name>
<reference evidence="1 2" key="1">
    <citation type="submission" date="2023-09" db="EMBL/GenBank/DDBJ databases">
        <title>Nesidiocoris tenuis whole genome shotgun sequence.</title>
        <authorList>
            <person name="Shibata T."/>
            <person name="Shimoda M."/>
            <person name="Kobayashi T."/>
            <person name="Uehara T."/>
        </authorList>
    </citation>
    <scope>NUCLEOTIDE SEQUENCE [LARGE SCALE GENOMIC DNA]</scope>
    <source>
        <strain evidence="1 2">Japan</strain>
    </source>
</reference>
<organism evidence="1 2">
    <name type="scientific">Nesidiocoris tenuis</name>
    <dbReference type="NCBI Taxonomy" id="355587"/>
    <lineage>
        <taxon>Eukaryota</taxon>
        <taxon>Metazoa</taxon>
        <taxon>Ecdysozoa</taxon>
        <taxon>Arthropoda</taxon>
        <taxon>Hexapoda</taxon>
        <taxon>Insecta</taxon>
        <taxon>Pterygota</taxon>
        <taxon>Neoptera</taxon>
        <taxon>Paraneoptera</taxon>
        <taxon>Hemiptera</taxon>
        <taxon>Heteroptera</taxon>
        <taxon>Panheteroptera</taxon>
        <taxon>Cimicomorpha</taxon>
        <taxon>Miridae</taxon>
        <taxon>Dicyphina</taxon>
        <taxon>Nesidiocoris</taxon>
    </lineage>
</organism>
<dbReference type="EMBL" id="AP028915">
    <property type="protein sequence ID" value="BES96539.1"/>
    <property type="molecule type" value="Genomic_DNA"/>
</dbReference>